<comment type="caution">
    <text evidence="4">The sequence shown here is derived from an EMBL/GenBank/DDBJ whole genome shotgun (WGS) entry which is preliminary data.</text>
</comment>
<keyword evidence="5" id="KW-1185">Reference proteome</keyword>
<dbReference type="InterPro" id="IPR036412">
    <property type="entry name" value="HAD-like_sf"/>
</dbReference>
<evidence type="ECO:0000256" key="2">
    <source>
        <dbReference type="ARBA" id="ARBA00024179"/>
    </source>
</evidence>
<comment type="similarity">
    <text evidence="3">Belongs to the trehalose phosphatase family.</text>
</comment>
<sequence>MASPAVPSELRSALERLAAVDRLLVALDFDGVVAPIVERAEQARPLPETAAAVAELAGLAGTWTAYVSGRSLASLTDVASPDPRTLLIGSHGAEVRLDGQEHPVALDEDQRRALEALHAAFAQVAAHAPGTWVEEKPAGRVLHTRQADDDVAEAAVGAARERLAERGDIYLKTGKRVLEGSVVHATKGEGIAFLRQVTEADAVLFAGDDVTDEDGFLALEAGDVGIKVGDGETAAAFRVREPGDIAEAMALLVLLRGAHRPEHRAERAT</sequence>
<name>A0ABS9U4T4_9MICC</name>
<comment type="function">
    <text evidence="2 3">Removes the phosphate from trehalose 6-phosphate to produce free trehalose.</text>
</comment>
<keyword evidence="3" id="KW-0479">Metal-binding</keyword>
<dbReference type="EMBL" id="JAKZBV010000001">
    <property type="protein sequence ID" value="MCH6471600.1"/>
    <property type="molecule type" value="Genomic_DNA"/>
</dbReference>
<dbReference type="RefSeq" id="WP_241055496.1">
    <property type="nucleotide sequence ID" value="NZ_JAKZBV010000001.1"/>
</dbReference>
<dbReference type="NCBIfam" id="TIGR00685">
    <property type="entry name" value="T6PP"/>
    <property type="match status" value="1"/>
</dbReference>
<comment type="cofactor">
    <cofactor evidence="3">
        <name>Mg(2+)</name>
        <dbReference type="ChEBI" id="CHEBI:18420"/>
    </cofactor>
</comment>
<protein>
    <recommendedName>
        <fullName evidence="3">Trehalose 6-phosphate phosphatase</fullName>
        <ecNumber evidence="3">3.1.3.12</ecNumber>
    </recommendedName>
</protein>
<proteinExistence type="inferred from homology"/>
<dbReference type="Proteomes" id="UP001202922">
    <property type="component" value="Unassembled WGS sequence"/>
</dbReference>
<dbReference type="EC" id="3.1.3.12" evidence="3"/>
<evidence type="ECO:0000313" key="4">
    <source>
        <dbReference type="EMBL" id="MCH6471600.1"/>
    </source>
</evidence>
<comment type="catalytic activity">
    <reaction evidence="3">
        <text>alpha,alpha-trehalose 6-phosphate + H2O = alpha,alpha-trehalose + phosphate</text>
        <dbReference type="Rhea" id="RHEA:23420"/>
        <dbReference type="ChEBI" id="CHEBI:15377"/>
        <dbReference type="ChEBI" id="CHEBI:16551"/>
        <dbReference type="ChEBI" id="CHEBI:43474"/>
        <dbReference type="ChEBI" id="CHEBI:58429"/>
        <dbReference type="EC" id="3.1.3.12"/>
    </reaction>
</comment>
<dbReference type="Pfam" id="PF02358">
    <property type="entry name" value="Trehalose_PPase"/>
    <property type="match status" value="1"/>
</dbReference>
<evidence type="ECO:0000256" key="1">
    <source>
        <dbReference type="ARBA" id="ARBA00022801"/>
    </source>
</evidence>
<organism evidence="4 5">
    <name type="scientific">Sinomonas terrae</name>
    <dbReference type="NCBI Taxonomy" id="2908838"/>
    <lineage>
        <taxon>Bacteria</taxon>
        <taxon>Bacillati</taxon>
        <taxon>Actinomycetota</taxon>
        <taxon>Actinomycetes</taxon>
        <taxon>Micrococcales</taxon>
        <taxon>Micrococcaceae</taxon>
        <taxon>Sinomonas</taxon>
    </lineage>
</organism>
<gene>
    <name evidence="4" type="primary">otsB</name>
    <name evidence="4" type="ORF">L0M17_16720</name>
</gene>
<keyword evidence="3" id="KW-0460">Magnesium</keyword>
<dbReference type="InterPro" id="IPR023214">
    <property type="entry name" value="HAD_sf"/>
</dbReference>
<dbReference type="SUPFAM" id="SSF56784">
    <property type="entry name" value="HAD-like"/>
    <property type="match status" value="1"/>
</dbReference>
<comment type="pathway">
    <text evidence="3">Glycan biosynthesis; trehalose biosynthesis.</text>
</comment>
<reference evidence="4 5" key="1">
    <citation type="submission" date="2022-03" db="EMBL/GenBank/DDBJ databases">
        <title>Sinomonas sp. isolated from a soil.</title>
        <authorList>
            <person name="Han J."/>
            <person name="Kim D.-U."/>
        </authorList>
    </citation>
    <scope>NUCLEOTIDE SEQUENCE [LARGE SCALE GENOMIC DNA]</scope>
    <source>
        <strain evidence="4 5">5-5</strain>
    </source>
</reference>
<accession>A0ABS9U4T4</accession>
<dbReference type="InterPro" id="IPR044651">
    <property type="entry name" value="OTSB-like"/>
</dbReference>
<dbReference type="Gene3D" id="3.30.70.1020">
    <property type="entry name" value="Trehalose-6-phosphate phosphatase related protein, domain 2"/>
    <property type="match status" value="1"/>
</dbReference>
<dbReference type="GO" id="GO:0004805">
    <property type="term" value="F:trehalose-phosphatase activity"/>
    <property type="evidence" value="ECO:0007669"/>
    <property type="project" value="UniProtKB-EC"/>
</dbReference>
<evidence type="ECO:0000313" key="5">
    <source>
        <dbReference type="Proteomes" id="UP001202922"/>
    </source>
</evidence>
<dbReference type="PANTHER" id="PTHR43768:SF3">
    <property type="entry name" value="TREHALOSE 6-PHOSPHATE PHOSPHATASE"/>
    <property type="match status" value="1"/>
</dbReference>
<keyword evidence="1 3" id="KW-0378">Hydrolase</keyword>
<dbReference type="PANTHER" id="PTHR43768">
    <property type="entry name" value="TREHALOSE 6-PHOSPHATE PHOSPHATASE"/>
    <property type="match status" value="1"/>
</dbReference>
<evidence type="ECO:0000256" key="3">
    <source>
        <dbReference type="RuleBase" id="RU361117"/>
    </source>
</evidence>
<dbReference type="Gene3D" id="3.40.50.1000">
    <property type="entry name" value="HAD superfamily/HAD-like"/>
    <property type="match status" value="1"/>
</dbReference>
<dbReference type="InterPro" id="IPR003337">
    <property type="entry name" value="Trehalose_PPase"/>
</dbReference>